<dbReference type="InterPro" id="IPR045916">
    <property type="entry name" value="DUF5777"/>
</dbReference>
<dbReference type="Pfam" id="PF19089">
    <property type="entry name" value="DUF5777"/>
    <property type="match status" value="1"/>
</dbReference>
<accession>A0A3E2NQI7</accession>
<evidence type="ECO:0000313" key="3">
    <source>
        <dbReference type="EMBL" id="RFZ83259.1"/>
    </source>
</evidence>
<keyword evidence="1" id="KW-0732">Signal</keyword>
<evidence type="ECO:0000259" key="2">
    <source>
        <dbReference type="Pfam" id="PF19089"/>
    </source>
</evidence>
<name>A0A3E2NQI7_9SPHI</name>
<dbReference type="RefSeq" id="WP_117383734.1">
    <property type="nucleotide sequence ID" value="NZ_QWDE01000002.1"/>
</dbReference>
<dbReference type="Proteomes" id="UP000260823">
    <property type="component" value="Unassembled WGS sequence"/>
</dbReference>
<gene>
    <name evidence="3" type="ORF">DYU05_14065</name>
</gene>
<organism evidence="3 4">
    <name type="scientific">Mucilaginibacter terrenus</name>
    <dbReference type="NCBI Taxonomy" id="2482727"/>
    <lineage>
        <taxon>Bacteria</taxon>
        <taxon>Pseudomonadati</taxon>
        <taxon>Bacteroidota</taxon>
        <taxon>Sphingobacteriia</taxon>
        <taxon>Sphingobacteriales</taxon>
        <taxon>Sphingobacteriaceae</taxon>
        <taxon>Mucilaginibacter</taxon>
    </lineage>
</organism>
<feature type="signal peptide" evidence="1">
    <location>
        <begin position="1"/>
        <end position="19"/>
    </location>
</feature>
<dbReference type="OrthoDB" id="1117410at2"/>
<reference evidence="3 4" key="1">
    <citation type="submission" date="2018-08" db="EMBL/GenBank/DDBJ databases">
        <title>Mucilaginibacter terrae sp. nov., isolated from manganese diggings.</title>
        <authorList>
            <person name="Huang Y."/>
            <person name="Zhou Z."/>
        </authorList>
    </citation>
    <scope>NUCLEOTIDE SEQUENCE [LARGE SCALE GENOMIC DNA]</scope>
    <source>
        <strain evidence="3 4">ZH6</strain>
    </source>
</reference>
<comment type="caution">
    <text evidence="3">The sequence shown here is derived from an EMBL/GenBank/DDBJ whole genome shotgun (WGS) entry which is preliminary data.</text>
</comment>
<protein>
    <recommendedName>
        <fullName evidence="2">DUF5777 domain-containing protein</fullName>
    </recommendedName>
</protein>
<dbReference type="EMBL" id="QWDE01000002">
    <property type="protein sequence ID" value="RFZ83259.1"/>
    <property type="molecule type" value="Genomic_DNA"/>
</dbReference>
<proteinExistence type="predicted"/>
<dbReference type="AlphaFoldDB" id="A0A3E2NQI7"/>
<feature type="domain" description="DUF5777" evidence="2">
    <location>
        <begin position="50"/>
        <end position="303"/>
    </location>
</feature>
<evidence type="ECO:0000256" key="1">
    <source>
        <dbReference type="SAM" id="SignalP"/>
    </source>
</evidence>
<keyword evidence="4" id="KW-1185">Reference proteome</keyword>
<feature type="chain" id="PRO_5017588226" description="DUF5777 domain-containing protein" evidence="1">
    <location>
        <begin position="20"/>
        <end position="316"/>
    </location>
</feature>
<sequence>MKKLILFASAALVSTALRAQTTPATGKTSADSLLSSMEGTEKAEPVIATFKSTRLILGATTETVKKKNLNFLVIHRFGDIGGSQGGGKTLFGLDNSSDIYIGFEYGLTDNLDIDFGRSKFNQQVDLGLKYAILHQTSDNSMPFAVTLLGKAGVKAYNDNAAFPTFEDRLAYVAQAIIARKFSSKFSLQVTPTFVRNNSPFPFLNGNENNFFAMGVAGRLKVTKRMGIVVDYAHPFSKFRDNATGDNRFYDPLGVGIEIETGGHVFTVIFSNAKAITESSYLSATQSDWGKGQFRLGFTISRMFSFNGKKKEASNKY</sequence>
<evidence type="ECO:0000313" key="4">
    <source>
        <dbReference type="Proteomes" id="UP000260823"/>
    </source>
</evidence>